<gene>
    <name evidence="2" type="ORF">ABT317_35905</name>
</gene>
<name>A0ABV1WDD9_9ACTN</name>
<sequence length="195" mass="21393">MTGATASRYAARPWLHLLDEAQRAPVDPVDSLVHALRRSVARAPDRTFLAYFDARLTYREVDELSDSVAGHLAARGLRRGDRVAVLLQNSPHFVLAVLGAWKAGATVVPVNPMYKSAEVAHVLKDAEVAALFCSDRAWEAYLRETAAHSPVRIVLTGCERDFQTRDDARVLGFERLPQAADAEDLVAVARAGHRA</sequence>
<dbReference type="EMBL" id="JBEPCU010000967">
    <property type="protein sequence ID" value="MER6982213.1"/>
    <property type="molecule type" value="Genomic_DNA"/>
</dbReference>
<dbReference type="SUPFAM" id="SSF56801">
    <property type="entry name" value="Acetyl-CoA synthetase-like"/>
    <property type="match status" value="1"/>
</dbReference>
<dbReference type="InterPro" id="IPR000873">
    <property type="entry name" value="AMP-dep_synth/lig_dom"/>
</dbReference>
<evidence type="ECO:0000313" key="3">
    <source>
        <dbReference type="Proteomes" id="UP001458415"/>
    </source>
</evidence>
<dbReference type="Proteomes" id="UP001458415">
    <property type="component" value="Unassembled WGS sequence"/>
</dbReference>
<keyword evidence="3" id="KW-1185">Reference proteome</keyword>
<feature type="non-terminal residue" evidence="2">
    <location>
        <position position="195"/>
    </location>
</feature>
<evidence type="ECO:0000259" key="1">
    <source>
        <dbReference type="Pfam" id="PF00501"/>
    </source>
</evidence>
<dbReference type="PANTHER" id="PTHR43767:SF1">
    <property type="entry name" value="NONRIBOSOMAL PEPTIDE SYNTHASE PES1 (EUROFUNG)-RELATED"/>
    <property type="match status" value="1"/>
</dbReference>
<dbReference type="PANTHER" id="PTHR43767">
    <property type="entry name" value="LONG-CHAIN-FATTY-ACID--COA LIGASE"/>
    <property type="match status" value="1"/>
</dbReference>
<dbReference type="InterPro" id="IPR050237">
    <property type="entry name" value="ATP-dep_AMP-bd_enzyme"/>
</dbReference>
<feature type="domain" description="AMP-dependent synthetase/ligase" evidence="1">
    <location>
        <begin position="36"/>
        <end position="156"/>
    </location>
</feature>
<proteinExistence type="predicted"/>
<accession>A0ABV1WDD9</accession>
<protein>
    <submittedName>
        <fullName evidence="2">AMP-binding protein</fullName>
    </submittedName>
</protein>
<organism evidence="2 3">
    <name type="scientific">Streptomyces carpinensis</name>
    <dbReference type="NCBI Taxonomy" id="66369"/>
    <lineage>
        <taxon>Bacteria</taxon>
        <taxon>Bacillati</taxon>
        <taxon>Actinomycetota</taxon>
        <taxon>Actinomycetes</taxon>
        <taxon>Kitasatosporales</taxon>
        <taxon>Streptomycetaceae</taxon>
        <taxon>Streptomyces</taxon>
    </lineage>
</organism>
<dbReference type="Pfam" id="PF00501">
    <property type="entry name" value="AMP-binding"/>
    <property type="match status" value="1"/>
</dbReference>
<evidence type="ECO:0000313" key="2">
    <source>
        <dbReference type="EMBL" id="MER6982213.1"/>
    </source>
</evidence>
<reference evidence="2 3" key="1">
    <citation type="submission" date="2024-06" db="EMBL/GenBank/DDBJ databases">
        <title>The Natural Products Discovery Center: Release of the First 8490 Sequenced Strains for Exploring Actinobacteria Biosynthetic Diversity.</title>
        <authorList>
            <person name="Kalkreuter E."/>
            <person name="Kautsar S.A."/>
            <person name="Yang D."/>
            <person name="Bader C.D."/>
            <person name="Teijaro C.N."/>
            <person name="Fluegel L."/>
            <person name="Davis C.M."/>
            <person name="Simpson J.R."/>
            <person name="Lauterbach L."/>
            <person name="Steele A.D."/>
            <person name="Gui C."/>
            <person name="Meng S."/>
            <person name="Li G."/>
            <person name="Viehrig K."/>
            <person name="Ye F."/>
            <person name="Su P."/>
            <person name="Kiefer A.F."/>
            <person name="Nichols A."/>
            <person name="Cepeda A.J."/>
            <person name="Yan W."/>
            <person name="Fan B."/>
            <person name="Jiang Y."/>
            <person name="Adhikari A."/>
            <person name="Zheng C.-J."/>
            <person name="Schuster L."/>
            <person name="Cowan T.M."/>
            <person name="Smanski M.J."/>
            <person name="Chevrette M.G."/>
            <person name="De Carvalho L.P.S."/>
            <person name="Shen B."/>
        </authorList>
    </citation>
    <scope>NUCLEOTIDE SEQUENCE [LARGE SCALE GENOMIC DNA]</scope>
    <source>
        <strain evidence="2 3">NPDC000634</strain>
    </source>
</reference>
<dbReference type="Gene3D" id="3.40.50.980">
    <property type="match status" value="1"/>
</dbReference>
<comment type="caution">
    <text evidence="2">The sequence shown here is derived from an EMBL/GenBank/DDBJ whole genome shotgun (WGS) entry which is preliminary data.</text>
</comment>